<name>A0A1C3EH80_9PLAN</name>
<evidence type="ECO:0000313" key="2">
    <source>
        <dbReference type="EMBL" id="ODA32605.1"/>
    </source>
</evidence>
<dbReference type="GO" id="GO:0005516">
    <property type="term" value="F:calmodulin binding"/>
    <property type="evidence" value="ECO:0007669"/>
    <property type="project" value="InterPro"/>
</dbReference>
<comment type="caution">
    <text evidence="2">The sequence shown here is derived from an EMBL/GenBank/DDBJ whole genome shotgun (WGS) entry which is preliminary data.</text>
</comment>
<sequence>MTTDSASAEILALSQQLLATIDRGDWEAYAKLCDPSITCFEPEALGHLVEGLPFHHFYFQLPGSPTKPAKQSTMASPHVRVMGESAVVCYTRLVQKLDGAGSPITVGAMETRVWQKLNGAWKHVHFHRTPL</sequence>
<dbReference type="InterPro" id="IPR032710">
    <property type="entry name" value="NTF2-like_dom_sf"/>
</dbReference>
<dbReference type="Gene3D" id="3.10.450.50">
    <property type="match status" value="1"/>
</dbReference>
<accession>A0A1C3EH80</accession>
<gene>
    <name evidence="2" type="ORF">A6X21_19800</name>
</gene>
<dbReference type="GO" id="GO:0004683">
    <property type="term" value="F:calcium/calmodulin-dependent protein kinase activity"/>
    <property type="evidence" value="ECO:0007669"/>
    <property type="project" value="InterPro"/>
</dbReference>
<evidence type="ECO:0000313" key="3">
    <source>
        <dbReference type="Proteomes" id="UP000094828"/>
    </source>
</evidence>
<evidence type="ECO:0000259" key="1">
    <source>
        <dbReference type="Pfam" id="PF08332"/>
    </source>
</evidence>
<dbReference type="Proteomes" id="UP000094828">
    <property type="component" value="Unassembled WGS sequence"/>
</dbReference>
<protein>
    <submittedName>
        <fullName evidence="2">DUF4440 domain-containing protein</fullName>
    </submittedName>
</protein>
<dbReference type="RefSeq" id="WP_068847120.1">
    <property type="nucleotide sequence ID" value="NZ_LYDR01000063.1"/>
</dbReference>
<keyword evidence="3" id="KW-1185">Reference proteome</keyword>
<dbReference type="SUPFAM" id="SSF54427">
    <property type="entry name" value="NTF2-like"/>
    <property type="match status" value="1"/>
</dbReference>
<dbReference type="EMBL" id="LYDR01000063">
    <property type="protein sequence ID" value="ODA32605.1"/>
    <property type="molecule type" value="Genomic_DNA"/>
</dbReference>
<dbReference type="Pfam" id="PF08332">
    <property type="entry name" value="CaMKII_AD"/>
    <property type="match status" value="1"/>
</dbReference>
<feature type="domain" description="Calcium/calmodulin-dependent protein kinase II association-domain" evidence="1">
    <location>
        <begin position="8"/>
        <end position="130"/>
    </location>
</feature>
<dbReference type="InterPro" id="IPR013543">
    <property type="entry name" value="Ca/CaM-dep_prot_kinase-assoc"/>
</dbReference>
<dbReference type="SMR" id="A0A1C3EH80"/>
<dbReference type="STRING" id="1841610.A6X21_19800"/>
<dbReference type="AlphaFoldDB" id="A0A1C3EH80"/>
<organism evidence="2 3">
    <name type="scientific">Planctopirus hydrillae</name>
    <dbReference type="NCBI Taxonomy" id="1841610"/>
    <lineage>
        <taxon>Bacteria</taxon>
        <taxon>Pseudomonadati</taxon>
        <taxon>Planctomycetota</taxon>
        <taxon>Planctomycetia</taxon>
        <taxon>Planctomycetales</taxon>
        <taxon>Planctomycetaceae</taxon>
        <taxon>Planctopirus</taxon>
    </lineage>
</organism>
<dbReference type="OrthoDB" id="213545at2"/>
<reference evidence="2 3" key="1">
    <citation type="submission" date="2016-05" db="EMBL/GenBank/DDBJ databases">
        <title>Genomic and physiological characterization of Planctopirus sp. isolated from fresh water lake.</title>
        <authorList>
            <person name="Subhash Y."/>
            <person name="Ramana C."/>
        </authorList>
    </citation>
    <scope>NUCLEOTIDE SEQUENCE [LARGE SCALE GENOMIC DNA]</scope>
    <source>
        <strain evidence="2 3">JC280</strain>
    </source>
</reference>
<proteinExistence type="predicted"/>